<dbReference type="RefSeq" id="WP_408085443.1">
    <property type="nucleotide sequence ID" value="NZ_JBELPZ010000013.1"/>
</dbReference>
<proteinExistence type="predicted"/>
<protein>
    <submittedName>
        <fullName evidence="1">DUF2007 domain-containing protein</fullName>
    </submittedName>
</protein>
<evidence type="ECO:0000313" key="2">
    <source>
        <dbReference type="Proteomes" id="UP001629156"/>
    </source>
</evidence>
<accession>A0ABW8YY29</accession>
<comment type="caution">
    <text evidence="1">The sequence shown here is derived from an EMBL/GenBank/DDBJ whole genome shotgun (WGS) entry which is preliminary data.</text>
</comment>
<sequence>MKHFVTAASYNHHHETIIIRHLLTDAGLNFYFENEIMASLYPGPQSIRLKVHPNDLDTVTAILNSFNEGSHLKIV</sequence>
<reference evidence="1 2" key="1">
    <citation type="submission" date="2024-06" db="EMBL/GenBank/DDBJ databases">
        <authorList>
            <person name="Kaempfer P."/>
            <person name="Viver T."/>
        </authorList>
    </citation>
    <scope>NUCLEOTIDE SEQUENCE [LARGE SCALE GENOMIC DNA]</scope>
    <source>
        <strain evidence="1 2">ST-119</strain>
    </source>
</reference>
<name>A0ABW8YY29_9FLAO</name>
<dbReference type="EMBL" id="JBELPZ010000013">
    <property type="protein sequence ID" value="MFL9845173.1"/>
    <property type="molecule type" value="Genomic_DNA"/>
</dbReference>
<dbReference type="Proteomes" id="UP001629156">
    <property type="component" value="Unassembled WGS sequence"/>
</dbReference>
<keyword evidence="2" id="KW-1185">Reference proteome</keyword>
<organism evidence="1 2">
    <name type="scientific">Flavobacterium rhizosphaerae</name>
    <dbReference type="NCBI Taxonomy" id="3163298"/>
    <lineage>
        <taxon>Bacteria</taxon>
        <taxon>Pseudomonadati</taxon>
        <taxon>Bacteroidota</taxon>
        <taxon>Flavobacteriia</taxon>
        <taxon>Flavobacteriales</taxon>
        <taxon>Flavobacteriaceae</taxon>
        <taxon>Flavobacterium</taxon>
    </lineage>
</organism>
<gene>
    <name evidence="1" type="ORF">ABS766_12160</name>
</gene>
<evidence type="ECO:0000313" key="1">
    <source>
        <dbReference type="EMBL" id="MFL9845173.1"/>
    </source>
</evidence>